<dbReference type="InterPro" id="IPR011109">
    <property type="entry name" value="DNA_bind_recombinase_dom"/>
</dbReference>
<evidence type="ECO:0000313" key="3">
    <source>
        <dbReference type="EMBL" id="VUX20640.1"/>
    </source>
</evidence>
<dbReference type="InterPro" id="IPR036162">
    <property type="entry name" value="Resolvase-like_N_sf"/>
</dbReference>
<keyword evidence="4" id="KW-1185">Reference proteome</keyword>
<dbReference type="GO" id="GO:0003677">
    <property type="term" value="F:DNA binding"/>
    <property type="evidence" value="ECO:0007669"/>
    <property type="project" value="InterPro"/>
</dbReference>
<evidence type="ECO:0000259" key="1">
    <source>
        <dbReference type="PROSITE" id="PS51736"/>
    </source>
</evidence>
<dbReference type="PROSITE" id="PS51736">
    <property type="entry name" value="RECOMBINASES_3"/>
    <property type="match status" value="1"/>
</dbReference>
<protein>
    <recommendedName>
        <fullName evidence="5">Transposon Tn3 resolvase</fullName>
    </recommendedName>
</protein>
<feature type="domain" description="Recombinase" evidence="2">
    <location>
        <begin position="174"/>
        <end position="287"/>
    </location>
</feature>
<dbReference type="SMART" id="SM00857">
    <property type="entry name" value="Resolvase"/>
    <property type="match status" value="1"/>
</dbReference>
<dbReference type="AlphaFoldDB" id="A0A564UMB3"/>
<dbReference type="Proteomes" id="UP000363661">
    <property type="component" value="Unassembled WGS sequence"/>
</dbReference>
<evidence type="ECO:0000259" key="2">
    <source>
        <dbReference type="PROSITE" id="PS51737"/>
    </source>
</evidence>
<dbReference type="InterPro" id="IPR050639">
    <property type="entry name" value="SSR_resolvase"/>
</dbReference>
<dbReference type="Pfam" id="PF07508">
    <property type="entry name" value="Recombinase"/>
    <property type="match status" value="1"/>
</dbReference>
<dbReference type="Pfam" id="PF00239">
    <property type="entry name" value="Resolvase"/>
    <property type="match status" value="1"/>
</dbReference>
<dbReference type="PANTHER" id="PTHR30461:SF23">
    <property type="entry name" value="DNA RECOMBINASE-RELATED"/>
    <property type="match status" value="1"/>
</dbReference>
<dbReference type="RefSeq" id="WP_144367844.1">
    <property type="nucleotide sequence ID" value="NZ_CABHNA010000091.1"/>
</dbReference>
<proteinExistence type="predicted"/>
<name>A0A564UMB3_9FIRM</name>
<dbReference type="Gene3D" id="3.90.1750.20">
    <property type="entry name" value="Putative Large Serine Recombinase, Chain B, Domain 2"/>
    <property type="match status" value="1"/>
</dbReference>
<dbReference type="Gene3D" id="3.40.50.1390">
    <property type="entry name" value="Resolvase, N-terminal catalytic domain"/>
    <property type="match status" value="1"/>
</dbReference>
<dbReference type="CDD" id="cd00338">
    <property type="entry name" value="Ser_Recombinase"/>
    <property type="match status" value="1"/>
</dbReference>
<organism evidence="3 4">
    <name type="scientific">[Ruminococcus] torques</name>
    <dbReference type="NCBI Taxonomy" id="33039"/>
    <lineage>
        <taxon>Bacteria</taxon>
        <taxon>Bacillati</taxon>
        <taxon>Bacillota</taxon>
        <taxon>Clostridia</taxon>
        <taxon>Lachnospirales</taxon>
        <taxon>Lachnospiraceae</taxon>
        <taxon>Mediterraneibacter</taxon>
    </lineage>
</organism>
<dbReference type="InterPro" id="IPR038109">
    <property type="entry name" value="DNA_bind_recomb_sf"/>
</dbReference>
<feature type="domain" description="Resolvase/invertase-type recombinase catalytic" evidence="1">
    <location>
        <begin position="18"/>
        <end position="165"/>
    </location>
</feature>
<accession>A0A564UMB3</accession>
<dbReference type="PROSITE" id="PS51737">
    <property type="entry name" value="RECOMBINASE_DNA_BIND"/>
    <property type="match status" value="1"/>
</dbReference>
<dbReference type="EMBL" id="CABHNA010000091">
    <property type="protein sequence ID" value="VUX20640.1"/>
    <property type="molecule type" value="Genomic_DNA"/>
</dbReference>
<dbReference type="InterPro" id="IPR006119">
    <property type="entry name" value="Resolv_N"/>
</dbReference>
<dbReference type="GO" id="GO:0000150">
    <property type="term" value="F:DNA strand exchange activity"/>
    <property type="evidence" value="ECO:0007669"/>
    <property type="project" value="InterPro"/>
</dbReference>
<reference evidence="3 4" key="1">
    <citation type="submission" date="2019-07" db="EMBL/GenBank/DDBJ databases">
        <authorList>
            <person name="Hibberd C M."/>
            <person name="Gehrig L. J."/>
            <person name="Chang H.-W."/>
            <person name="Venkatesh S."/>
        </authorList>
    </citation>
    <scope>NUCLEOTIDE SEQUENCE [LARGE SCALE GENOMIC DNA]</scope>
    <source>
        <strain evidence="3">Ruminococcus_torques_SSTS_Bg7063</strain>
    </source>
</reference>
<sequence length="313" mass="35068">MPGKVRVIPANTNEPMKHVVIYARVSSNTMEQLDSLKAQISGLTKFVSGHNNWKLVDIHIDIASAKKDSSRPAFHQMIEECKAGLTDIVVVKSISRLGRDTVEVLDAINTLRESQVRIIFKQDELDTLTVGSSLLISTVEACTQAENETRSDNIKWGIKQRASNGSLGFYRRKCYGYDKDENGDLIINKEQVEVVELIFDLYLGGKSILGIVEKLKDRNIKSPTGKDDWPKRSVEKMLSNEKYIGISVVNVGGKEGQIYKLNNSHPAIVSKEMFGAVQEDKIQRSNLDISENGKVKSTVQRKNSNRGVFDKWI</sequence>
<evidence type="ECO:0000313" key="4">
    <source>
        <dbReference type="Proteomes" id="UP000363661"/>
    </source>
</evidence>
<gene>
    <name evidence="3" type="ORF">RTSSTS7063_02677</name>
</gene>
<dbReference type="PANTHER" id="PTHR30461">
    <property type="entry name" value="DNA-INVERTASE FROM LAMBDOID PROPHAGE"/>
    <property type="match status" value="1"/>
</dbReference>
<dbReference type="SUPFAM" id="SSF53041">
    <property type="entry name" value="Resolvase-like"/>
    <property type="match status" value="1"/>
</dbReference>
<evidence type="ECO:0008006" key="5">
    <source>
        <dbReference type="Google" id="ProtNLM"/>
    </source>
</evidence>